<evidence type="ECO:0000313" key="7">
    <source>
        <dbReference type="Proteomes" id="UP000243640"/>
    </source>
</evidence>
<dbReference type="Proteomes" id="UP000243640">
    <property type="component" value="Unassembled WGS sequence"/>
</dbReference>
<dbReference type="Gene3D" id="3.30.70.920">
    <property type="match status" value="1"/>
</dbReference>
<evidence type="ECO:0000313" key="5">
    <source>
        <dbReference type="EMBL" id="OYD23077.1"/>
    </source>
</evidence>
<evidence type="ECO:0000313" key="8">
    <source>
        <dbReference type="Proteomes" id="UP000295058"/>
    </source>
</evidence>
<dbReference type="EMBL" id="SODO01000009">
    <property type="protein sequence ID" value="TDW58344.1"/>
    <property type="molecule type" value="Genomic_DNA"/>
</dbReference>
<name>A0A235CGB9_9GAMM</name>
<dbReference type="Proteomes" id="UP000295058">
    <property type="component" value="Unassembled WGS sequence"/>
</dbReference>
<dbReference type="OrthoDB" id="5770785at2"/>
<evidence type="ECO:0000256" key="2">
    <source>
        <dbReference type="ARBA" id="ARBA00022490"/>
    </source>
</evidence>
<proteinExistence type="inferred from homology"/>
<comment type="subunit">
    <text evidence="4">Interacts with the cytoplasmic NapA precursor.</text>
</comment>
<evidence type="ECO:0000313" key="6">
    <source>
        <dbReference type="EMBL" id="TDW58344.1"/>
    </source>
</evidence>
<dbReference type="GO" id="GO:0005737">
    <property type="term" value="C:cytoplasm"/>
    <property type="evidence" value="ECO:0007669"/>
    <property type="project" value="UniProtKB-SubCell"/>
</dbReference>
<dbReference type="EMBL" id="NQJF01000011">
    <property type="protein sequence ID" value="OYD23077.1"/>
    <property type="molecule type" value="Genomic_DNA"/>
</dbReference>
<dbReference type="AlphaFoldDB" id="A0A235CGB9"/>
<comment type="similarity">
    <text evidence="4">Belongs to the NapD family.</text>
</comment>
<dbReference type="GO" id="GO:0005048">
    <property type="term" value="F:signal sequence binding"/>
    <property type="evidence" value="ECO:0007669"/>
    <property type="project" value="UniProtKB-UniRule"/>
</dbReference>
<keyword evidence="3 4" id="KW-0143">Chaperone</keyword>
<organism evidence="5 7">
    <name type="scientific">Oceanimonas baumannii</name>
    <dbReference type="NCBI Taxonomy" id="129578"/>
    <lineage>
        <taxon>Bacteria</taxon>
        <taxon>Pseudomonadati</taxon>
        <taxon>Pseudomonadota</taxon>
        <taxon>Gammaproteobacteria</taxon>
        <taxon>Aeromonadales</taxon>
        <taxon>Aeromonadaceae</taxon>
        <taxon>Oceanimonas</taxon>
    </lineage>
</organism>
<reference evidence="6 8" key="2">
    <citation type="submission" date="2019-03" db="EMBL/GenBank/DDBJ databases">
        <title>Genomic Encyclopedia of Archaeal and Bacterial Type Strains, Phase II (KMG-II): from individual species to whole genera.</title>
        <authorList>
            <person name="Goeker M."/>
        </authorList>
    </citation>
    <scope>NUCLEOTIDE SEQUENCE [LARGE SCALE GENOMIC DNA]</scope>
    <source>
        <strain evidence="6 8">DSM 15594</strain>
    </source>
</reference>
<dbReference type="InterPro" id="IPR005623">
    <property type="entry name" value="Chaperone_NapD_NO3_reduct"/>
</dbReference>
<comment type="caution">
    <text evidence="5">The sequence shown here is derived from an EMBL/GenBank/DDBJ whole genome shotgun (WGS) entry which is preliminary data.</text>
</comment>
<keyword evidence="2 4" id="KW-0963">Cytoplasm</keyword>
<dbReference type="GO" id="GO:0051224">
    <property type="term" value="P:negative regulation of protein transport"/>
    <property type="evidence" value="ECO:0007669"/>
    <property type="project" value="UniProtKB-UniRule"/>
</dbReference>
<gene>
    <name evidence="4" type="primary">napD</name>
    <name evidence="5" type="ORF">B6S09_13510</name>
    <name evidence="6" type="ORF">LY04_02440</name>
</gene>
<reference evidence="5 7" key="1">
    <citation type="submission" date="2017-08" db="EMBL/GenBank/DDBJ databases">
        <title>Draft Genome Sequence of the Marine Bacterium Oceanimonas baumannii ATCC 700832.</title>
        <authorList>
            <person name="Mcclelland W.D."/>
            <person name="Brennan M.A."/>
            <person name="Trachtenberg A.M."/>
            <person name="Maclea K.S."/>
        </authorList>
    </citation>
    <scope>NUCLEOTIDE SEQUENCE [LARGE SCALE GENOMIC DNA]</scope>
    <source>
        <strain evidence="5 7">ATCC 700832</strain>
    </source>
</reference>
<evidence type="ECO:0000256" key="4">
    <source>
        <dbReference type="HAMAP-Rule" id="MF_02200"/>
    </source>
</evidence>
<comment type="subcellular location">
    <subcellularLocation>
        <location evidence="1 4">Cytoplasm</location>
    </subcellularLocation>
</comment>
<sequence>MKEHEWHVASLVVHCRPEFRRAVINAIEQLTGAEVPVSSEQGKLVVSLEGPGQQHIVEHIDIIALMDGILSTTLIYHEFAELEPGKEPA</sequence>
<dbReference type="RefSeq" id="WP_094279027.1">
    <property type="nucleotide sequence ID" value="NZ_JBLWZI010000011.1"/>
</dbReference>
<dbReference type="Pfam" id="PF03927">
    <property type="entry name" value="NapD"/>
    <property type="match status" value="1"/>
</dbReference>
<dbReference type="PANTHER" id="PTHR38603">
    <property type="entry name" value="CHAPERONE NAPD"/>
    <property type="match status" value="1"/>
</dbReference>
<evidence type="ECO:0000256" key="1">
    <source>
        <dbReference type="ARBA" id="ARBA00004496"/>
    </source>
</evidence>
<protein>
    <recommendedName>
        <fullName evidence="4">Chaperone NapD</fullName>
    </recommendedName>
    <alternativeName>
        <fullName evidence="4">NapA signal peptide-binding chaperone NapD</fullName>
    </alternativeName>
</protein>
<evidence type="ECO:0000256" key="3">
    <source>
        <dbReference type="ARBA" id="ARBA00023186"/>
    </source>
</evidence>
<accession>A0A235CGB9</accession>
<dbReference type="HAMAP" id="MF_02200">
    <property type="entry name" value="NapD"/>
    <property type="match status" value="1"/>
</dbReference>
<comment type="function">
    <text evidence="4">Chaperone for NapA, the catalytic subunit of the periplasmic nitrate reductase. It binds directly and specifically to the twin-arginine signal peptide of NapA, preventing premature interaction with the Tat translocase and premature export.</text>
</comment>
<keyword evidence="8" id="KW-1185">Reference proteome</keyword>
<dbReference type="PANTHER" id="PTHR38603:SF1">
    <property type="entry name" value="CHAPERONE NAPD"/>
    <property type="match status" value="1"/>
</dbReference>